<dbReference type="Ensembl" id="ENSONIT00000091668.1">
    <property type="protein sequence ID" value="ENSONIP00000046911.1"/>
    <property type="gene ID" value="ENSONIG00000028111.1"/>
</dbReference>
<reference evidence="1" key="2">
    <citation type="submission" date="2025-08" db="UniProtKB">
        <authorList>
            <consortium name="Ensembl"/>
        </authorList>
    </citation>
    <scope>IDENTIFICATION</scope>
</reference>
<dbReference type="Proteomes" id="UP000005207">
    <property type="component" value="Linkage group LG6"/>
</dbReference>
<proteinExistence type="predicted"/>
<evidence type="ECO:0008006" key="3">
    <source>
        <dbReference type="Google" id="ProtNLM"/>
    </source>
</evidence>
<organism evidence="1 2">
    <name type="scientific">Oreochromis niloticus</name>
    <name type="common">Nile tilapia</name>
    <name type="synonym">Tilapia nilotica</name>
    <dbReference type="NCBI Taxonomy" id="8128"/>
    <lineage>
        <taxon>Eukaryota</taxon>
        <taxon>Metazoa</taxon>
        <taxon>Chordata</taxon>
        <taxon>Craniata</taxon>
        <taxon>Vertebrata</taxon>
        <taxon>Euteleostomi</taxon>
        <taxon>Actinopterygii</taxon>
        <taxon>Neopterygii</taxon>
        <taxon>Teleostei</taxon>
        <taxon>Neoteleostei</taxon>
        <taxon>Acanthomorphata</taxon>
        <taxon>Ovalentaria</taxon>
        <taxon>Cichlomorphae</taxon>
        <taxon>Cichliformes</taxon>
        <taxon>Cichlidae</taxon>
        <taxon>African cichlids</taxon>
        <taxon>Pseudocrenilabrinae</taxon>
        <taxon>Oreochromini</taxon>
        <taxon>Oreochromis</taxon>
    </lineage>
</organism>
<dbReference type="InParanoid" id="A0A669CJE4"/>
<dbReference type="PANTHER" id="PTHR31635:SF196">
    <property type="entry name" value="REVERSE TRANSCRIPTASE DOMAIN-CONTAINING PROTEIN-RELATED"/>
    <property type="match status" value="1"/>
</dbReference>
<reference evidence="1" key="3">
    <citation type="submission" date="2025-09" db="UniProtKB">
        <authorList>
            <consortium name="Ensembl"/>
        </authorList>
    </citation>
    <scope>IDENTIFICATION</scope>
</reference>
<dbReference type="PANTHER" id="PTHR31635">
    <property type="entry name" value="REVERSE TRANSCRIPTASE DOMAIN-CONTAINING PROTEIN-RELATED"/>
    <property type="match status" value="1"/>
</dbReference>
<keyword evidence="2" id="KW-1185">Reference proteome</keyword>
<reference evidence="2" key="1">
    <citation type="submission" date="2012-01" db="EMBL/GenBank/DDBJ databases">
        <title>The Genome Sequence of Oreochromis niloticus (Nile Tilapia).</title>
        <authorList>
            <consortium name="Broad Institute Genome Assembly Team"/>
            <consortium name="Broad Institute Sequencing Platform"/>
            <person name="Di Palma F."/>
            <person name="Johnson J."/>
            <person name="Lander E.S."/>
            <person name="Lindblad-Toh K."/>
        </authorList>
    </citation>
    <scope>NUCLEOTIDE SEQUENCE [LARGE SCALE GENOMIC DNA]</scope>
</reference>
<accession>A0A669CJE4</accession>
<dbReference type="AlphaFoldDB" id="A0A669CJE4"/>
<dbReference type="GeneTree" id="ENSGT01030000235030"/>
<evidence type="ECO:0000313" key="1">
    <source>
        <dbReference type="Ensembl" id="ENSONIP00000046911.1"/>
    </source>
</evidence>
<dbReference type="OMA" id="KLYAPRE"/>
<evidence type="ECO:0000313" key="2">
    <source>
        <dbReference type="Proteomes" id="UP000005207"/>
    </source>
</evidence>
<name>A0A669CJE4_ORENI</name>
<sequence length="245" mass="28321">AKILFIQMHVHNKILIPASPAWNEVVFHHWKNKSQPCLTRQDVRNNVLTVLYGSNTFLLKIKTNIEKWGKLKISLWGKINIVKMIIAPQFNYVVMMLPIAIPSGLFKQYEDLIKQFLWDGKRARIKLSKLYAPREKGGLSLPDPRLYSVSFEMAKLVNYWGKNQAGQEWLSIESEIYTPFDPKGMLSQSCTSTNPILFYSRQVWLNIHRILKISPHVQFYSSLWNNPAIRIGEKIVFGNCGSLMA</sequence>
<protein>
    <recommendedName>
        <fullName evidence="3">Reverse transcriptase</fullName>
    </recommendedName>
</protein>